<proteinExistence type="predicted"/>
<dbReference type="Proteomes" id="UP000542776">
    <property type="component" value="Unassembled WGS sequence"/>
</dbReference>
<accession>A0A7W6H470</accession>
<dbReference type="PANTHER" id="PTHR14097:SF7">
    <property type="entry name" value="OXIDOREDUCTASE HTATIP2"/>
    <property type="match status" value="1"/>
</dbReference>
<dbReference type="AlphaFoldDB" id="A0A7W6H470"/>
<dbReference type="InterPro" id="IPR001509">
    <property type="entry name" value="Epimerase_deHydtase"/>
</dbReference>
<keyword evidence="2" id="KW-0472">Membrane</keyword>
<evidence type="ECO:0000313" key="5">
    <source>
        <dbReference type="Proteomes" id="UP000542776"/>
    </source>
</evidence>
<comment type="caution">
    <text evidence="4">The sequence shown here is derived from an EMBL/GenBank/DDBJ whole genome shotgun (WGS) entry which is preliminary data.</text>
</comment>
<dbReference type="Gene3D" id="3.40.50.720">
    <property type="entry name" value="NAD(P)-binding Rossmann-like Domain"/>
    <property type="match status" value="1"/>
</dbReference>
<organism evidence="4 5">
    <name type="scientific">Aureimonas pseudogalii</name>
    <dbReference type="NCBI Taxonomy" id="1744844"/>
    <lineage>
        <taxon>Bacteria</taxon>
        <taxon>Pseudomonadati</taxon>
        <taxon>Pseudomonadota</taxon>
        <taxon>Alphaproteobacteria</taxon>
        <taxon>Hyphomicrobiales</taxon>
        <taxon>Aurantimonadaceae</taxon>
        <taxon>Aureimonas</taxon>
    </lineage>
</organism>
<feature type="domain" description="NAD-dependent epimerase/dehydratase" evidence="3">
    <location>
        <begin position="3"/>
        <end position="111"/>
    </location>
</feature>
<dbReference type="RefSeq" id="WP_183200064.1">
    <property type="nucleotide sequence ID" value="NZ_JACIEK010000005.1"/>
</dbReference>
<reference evidence="4 5" key="1">
    <citation type="submission" date="2020-08" db="EMBL/GenBank/DDBJ databases">
        <title>Genomic Encyclopedia of Type Strains, Phase IV (KMG-IV): sequencing the most valuable type-strain genomes for metagenomic binning, comparative biology and taxonomic classification.</title>
        <authorList>
            <person name="Goeker M."/>
        </authorList>
    </citation>
    <scope>NUCLEOTIDE SEQUENCE [LARGE SCALE GENOMIC DNA]</scope>
    <source>
        <strain evidence="4 5">DSM 102238</strain>
    </source>
</reference>
<dbReference type="Pfam" id="PF01370">
    <property type="entry name" value="Epimerase"/>
    <property type="match status" value="1"/>
</dbReference>
<dbReference type="InterPro" id="IPR036291">
    <property type="entry name" value="NAD(P)-bd_dom_sf"/>
</dbReference>
<gene>
    <name evidence="4" type="ORF">GGR04_002366</name>
</gene>
<dbReference type="PANTHER" id="PTHR14097">
    <property type="entry name" value="OXIDOREDUCTASE HTATIP2"/>
    <property type="match status" value="1"/>
</dbReference>
<dbReference type="GO" id="GO:0016020">
    <property type="term" value="C:membrane"/>
    <property type="evidence" value="ECO:0007669"/>
    <property type="project" value="UniProtKB-SubCell"/>
</dbReference>
<evidence type="ECO:0000256" key="1">
    <source>
        <dbReference type="ARBA" id="ARBA00004370"/>
    </source>
</evidence>
<dbReference type="SUPFAM" id="SSF51735">
    <property type="entry name" value="NAD(P)-binding Rossmann-fold domains"/>
    <property type="match status" value="1"/>
</dbReference>
<evidence type="ECO:0000259" key="3">
    <source>
        <dbReference type="Pfam" id="PF01370"/>
    </source>
</evidence>
<evidence type="ECO:0000256" key="2">
    <source>
        <dbReference type="ARBA" id="ARBA00023136"/>
    </source>
</evidence>
<comment type="subcellular location">
    <subcellularLocation>
        <location evidence="1">Membrane</location>
    </subcellularLocation>
</comment>
<keyword evidence="5" id="KW-1185">Reference proteome</keyword>
<dbReference type="EMBL" id="JACIEK010000005">
    <property type="protein sequence ID" value="MBB3998525.1"/>
    <property type="molecule type" value="Genomic_DNA"/>
</dbReference>
<sequence>MKILLLGATGLVGGHVLERLLADERVSEVLAPVRRSLPLHAKLDAPLVDLVRWPETAGERPLDAVILAFGTTLARAGSKPEFRRVDHDLPLALAGWARECGARRIALTSSAGADAASRFFYLRVKGELEEDLAALGFPSLTFVRPGLIGGERIESRPAERLAQSASGWLSPILPRRLRLHPAPRIAETLVEAALTGRPGVHIVGSRDLA</sequence>
<evidence type="ECO:0000313" key="4">
    <source>
        <dbReference type="EMBL" id="MBB3998525.1"/>
    </source>
</evidence>
<protein>
    <submittedName>
        <fullName evidence="4">Uncharacterized protein YbjT (DUF2867 family)</fullName>
    </submittedName>
</protein>
<name>A0A7W6H470_9HYPH</name>